<feature type="binding site" description="in other chain" evidence="15">
    <location>
        <begin position="171"/>
        <end position="173"/>
    </location>
    <ligand>
        <name>substrate</name>
        <note>ligand shared between dimeric partners</note>
    </ligand>
</feature>
<accession>A0A931ATH2</accession>
<dbReference type="PANTHER" id="PTHR13697:SF4">
    <property type="entry name" value="ATP-DEPENDENT 6-PHOSPHOFRUCTOKINASE"/>
    <property type="match status" value="1"/>
</dbReference>
<feature type="binding site" description="in other chain" evidence="15">
    <location>
        <position position="156"/>
    </location>
    <ligand>
        <name>ADP</name>
        <dbReference type="ChEBI" id="CHEBI:456216"/>
        <note>allosteric activator; ligand shared between dimeric partners</note>
    </ligand>
</feature>
<evidence type="ECO:0000256" key="11">
    <source>
        <dbReference type="ARBA" id="ARBA00022840"/>
    </source>
</evidence>
<comment type="subcellular location">
    <subcellularLocation>
        <location evidence="3 15">Cytoplasm</location>
    </subcellularLocation>
</comment>
<keyword evidence="9 15" id="KW-0547">Nucleotide-binding</keyword>
<evidence type="ECO:0000256" key="7">
    <source>
        <dbReference type="ARBA" id="ARBA00022679"/>
    </source>
</evidence>
<dbReference type="NCBIfam" id="TIGR02482">
    <property type="entry name" value="PFKA_ATP"/>
    <property type="match status" value="1"/>
</dbReference>
<dbReference type="GO" id="GO:0061621">
    <property type="term" value="P:canonical glycolysis"/>
    <property type="evidence" value="ECO:0007669"/>
    <property type="project" value="TreeGrafter"/>
</dbReference>
<feature type="binding site" evidence="15">
    <location>
        <begin position="103"/>
        <end position="106"/>
    </location>
    <ligand>
        <name>ATP</name>
        <dbReference type="ChEBI" id="CHEBI:30616"/>
    </ligand>
</feature>
<feature type="binding site" evidence="15">
    <location>
        <begin position="22"/>
        <end position="26"/>
    </location>
    <ligand>
        <name>ADP</name>
        <dbReference type="ChEBI" id="CHEBI:456216"/>
        <note>allosteric activator; ligand shared between dimeric partners</note>
    </ligand>
</feature>
<keyword evidence="18" id="KW-1185">Reference proteome</keyword>
<dbReference type="Gene3D" id="3.40.50.460">
    <property type="entry name" value="Phosphofructokinase domain"/>
    <property type="match status" value="1"/>
</dbReference>
<evidence type="ECO:0000256" key="3">
    <source>
        <dbReference type="ARBA" id="ARBA00004496"/>
    </source>
</evidence>
<dbReference type="InterPro" id="IPR000023">
    <property type="entry name" value="Phosphofructokinase_dom"/>
</dbReference>
<evidence type="ECO:0000256" key="2">
    <source>
        <dbReference type="ARBA" id="ARBA00002659"/>
    </source>
</evidence>
<dbReference type="FunFam" id="3.40.50.460:FF:000002">
    <property type="entry name" value="ATP-dependent 6-phosphofructokinase"/>
    <property type="match status" value="1"/>
</dbReference>
<feature type="binding site" description="in other chain" evidence="15">
    <location>
        <begin position="215"/>
        <end position="217"/>
    </location>
    <ligand>
        <name>ADP</name>
        <dbReference type="ChEBI" id="CHEBI:456216"/>
        <note>allosteric activator; ligand shared between dimeric partners</note>
    </ligand>
</feature>
<feature type="active site" description="Proton acceptor" evidence="15">
    <location>
        <position position="129"/>
    </location>
</feature>
<keyword evidence="7 15" id="KW-0808">Transferase</keyword>
<dbReference type="SUPFAM" id="SSF53784">
    <property type="entry name" value="Phosphofructokinase"/>
    <property type="match status" value="1"/>
</dbReference>
<dbReference type="InterPro" id="IPR015912">
    <property type="entry name" value="Phosphofructokinase_CS"/>
</dbReference>
<dbReference type="HAMAP" id="MF_00339">
    <property type="entry name" value="Phosphofructokinase_I_B1"/>
    <property type="match status" value="1"/>
</dbReference>
<dbReference type="GO" id="GO:0005945">
    <property type="term" value="C:6-phosphofructokinase complex"/>
    <property type="evidence" value="ECO:0007669"/>
    <property type="project" value="TreeGrafter"/>
</dbReference>
<dbReference type="GO" id="GO:0016208">
    <property type="term" value="F:AMP binding"/>
    <property type="evidence" value="ECO:0007669"/>
    <property type="project" value="TreeGrafter"/>
</dbReference>
<comment type="pathway">
    <text evidence="4 15">Carbohydrate degradation; glycolysis; D-glyceraldehyde 3-phosphate and glycerone phosphate from D-glucose: step 3/4.</text>
</comment>
<comment type="activity regulation">
    <text evidence="15">Allosterically activated by ADP and other diphosphonucleosides, and allosterically inhibited by phosphoenolpyruvate.</text>
</comment>
<comment type="catalytic activity">
    <reaction evidence="14 15">
        <text>beta-D-fructose 6-phosphate + ATP = beta-D-fructose 1,6-bisphosphate + ADP + H(+)</text>
        <dbReference type="Rhea" id="RHEA:16109"/>
        <dbReference type="ChEBI" id="CHEBI:15378"/>
        <dbReference type="ChEBI" id="CHEBI:30616"/>
        <dbReference type="ChEBI" id="CHEBI:32966"/>
        <dbReference type="ChEBI" id="CHEBI:57634"/>
        <dbReference type="ChEBI" id="CHEBI:456216"/>
        <dbReference type="EC" id="2.7.1.11"/>
    </reaction>
</comment>
<dbReference type="GO" id="GO:0042802">
    <property type="term" value="F:identical protein binding"/>
    <property type="evidence" value="ECO:0007669"/>
    <property type="project" value="TreeGrafter"/>
</dbReference>
<evidence type="ECO:0000256" key="14">
    <source>
        <dbReference type="ARBA" id="ARBA00048070"/>
    </source>
</evidence>
<feature type="binding site" evidence="15">
    <location>
        <position position="104"/>
    </location>
    <ligand>
        <name>Mg(2+)</name>
        <dbReference type="ChEBI" id="CHEBI:18420"/>
        <note>catalytic</note>
    </ligand>
</feature>
<dbReference type="EC" id="2.7.1.11" evidence="15"/>
<dbReference type="GO" id="GO:0005524">
    <property type="term" value="F:ATP binding"/>
    <property type="evidence" value="ECO:0007669"/>
    <property type="project" value="UniProtKB-UniRule"/>
</dbReference>
<feature type="binding site" description="in other chain" evidence="15">
    <location>
        <position position="213"/>
    </location>
    <ligand>
        <name>ADP</name>
        <dbReference type="ChEBI" id="CHEBI:456216"/>
        <note>allosteric activator; ligand shared between dimeric partners</note>
    </ligand>
</feature>
<dbReference type="Proteomes" id="UP000621436">
    <property type="component" value="Unassembled WGS sequence"/>
</dbReference>
<evidence type="ECO:0000313" key="18">
    <source>
        <dbReference type="Proteomes" id="UP000621436"/>
    </source>
</evidence>
<sequence length="333" mass="36313">MGKKIAVMTSGGDAPGMNPAIRSVVRTAIYYDMDVIGIKHGYSGMIEGNFEAMYRGSVADIIHRGGTILHSARCPEFETVEGRKQAIENLKREGIEGVVIIGGDGSLQGAEKLAEESDIRVVGIPGTIDNDLGGTDYCLGFDTAMNTVIDGVNKIRDTATSHERTFIIEVMGRHSGDLALMSGLASGAEYILIPEIKFSSKDVCDKIQQGYERGKLHSIIMVAEGVDEDLKPNRKKSESPAFDLSNEIEERTGLETRVIILGHLQRGGSPTAMDRILASRMGFEAVKLLRDGKNKLMVGYRNHEIISTSLSEVLKEKDKINHEIVELAHILSL</sequence>
<keyword evidence="11 15" id="KW-0067">ATP-binding</keyword>
<organism evidence="17 18">
    <name type="scientific">Halonatronomonas betaini</name>
    <dbReference type="NCBI Taxonomy" id="2778430"/>
    <lineage>
        <taxon>Bacteria</taxon>
        <taxon>Bacillati</taxon>
        <taxon>Bacillota</taxon>
        <taxon>Clostridia</taxon>
        <taxon>Halanaerobiales</taxon>
        <taxon>Halarsenatibacteraceae</taxon>
        <taxon>Halonatronomonas</taxon>
    </lineage>
</organism>
<feature type="binding site" evidence="15">
    <location>
        <position position="257"/>
    </location>
    <ligand>
        <name>substrate</name>
        <note>ligand shared between dimeric partners</note>
    </ligand>
</feature>
<feature type="binding site" description="in other chain" evidence="15">
    <location>
        <begin position="127"/>
        <end position="129"/>
    </location>
    <ligand>
        <name>substrate</name>
        <note>ligand shared between dimeric partners</note>
    </ligand>
</feature>
<comment type="subunit">
    <text evidence="15">Homotetramer.</text>
</comment>
<proteinExistence type="inferred from homology"/>
<keyword evidence="5 15" id="KW-0963">Cytoplasm</keyword>
<evidence type="ECO:0000256" key="13">
    <source>
        <dbReference type="ARBA" id="ARBA00023152"/>
    </source>
</evidence>
<dbReference type="EMBL" id="JADPIE010000002">
    <property type="protein sequence ID" value="MBF8436500.1"/>
    <property type="molecule type" value="Genomic_DNA"/>
</dbReference>
<dbReference type="PROSITE" id="PS00433">
    <property type="entry name" value="PHOSPHOFRUCTOKINASE"/>
    <property type="match status" value="1"/>
</dbReference>
<evidence type="ECO:0000256" key="4">
    <source>
        <dbReference type="ARBA" id="ARBA00004679"/>
    </source>
</evidence>
<dbReference type="InterPro" id="IPR022953">
    <property type="entry name" value="ATP_PFK"/>
</dbReference>
<comment type="caution">
    <text evidence="15">Lacks conserved residue(s) required for the propagation of feature annotation.</text>
</comment>
<keyword evidence="13 15" id="KW-0324">Glycolysis</keyword>
<evidence type="ECO:0000256" key="5">
    <source>
        <dbReference type="ARBA" id="ARBA00022490"/>
    </source>
</evidence>
<feature type="binding site" evidence="15">
    <location>
        <position position="12"/>
    </location>
    <ligand>
        <name>ATP</name>
        <dbReference type="ChEBI" id="CHEBI:30616"/>
    </ligand>
</feature>
<evidence type="ECO:0000259" key="16">
    <source>
        <dbReference type="Pfam" id="PF00365"/>
    </source>
</evidence>
<evidence type="ECO:0000256" key="12">
    <source>
        <dbReference type="ARBA" id="ARBA00022842"/>
    </source>
</evidence>
<feature type="binding site" evidence="15">
    <location>
        <position position="164"/>
    </location>
    <ligand>
        <name>substrate</name>
        <note>ligand shared between dimeric partners</note>
    </ligand>
</feature>
<dbReference type="GO" id="GO:0048029">
    <property type="term" value="F:monosaccharide binding"/>
    <property type="evidence" value="ECO:0007669"/>
    <property type="project" value="TreeGrafter"/>
</dbReference>
<keyword evidence="8 15" id="KW-0479">Metal-binding</keyword>
<evidence type="ECO:0000256" key="10">
    <source>
        <dbReference type="ARBA" id="ARBA00022777"/>
    </source>
</evidence>
<dbReference type="RefSeq" id="WP_270453393.1">
    <property type="nucleotide sequence ID" value="NZ_JADPIE010000002.1"/>
</dbReference>
<dbReference type="InterPro" id="IPR035966">
    <property type="entry name" value="PKF_sf"/>
</dbReference>
<dbReference type="PRINTS" id="PR00476">
    <property type="entry name" value="PHFRCTKINASE"/>
</dbReference>
<name>A0A931ATH2_9FIRM</name>
<dbReference type="GO" id="GO:0006002">
    <property type="term" value="P:fructose 6-phosphate metabolic process"/>
    <property type="evidence" value="ECO:0007669"/>
    <property type="project" value="UniProtKB-UniRule"/>
</dbReference>
<feature type="binding site" description="in other chain" evidence="15">
    <location>
        <begin position="187"/>
        <end position="189"/>
    </location>
    <ligand>
        <name>ADP</name>
        <dbReference type="ChEBI" id="CHEBI:456216"/>
        <note>allosteric activator; ligand shared between dimeric partners</note>
    </ligand>
</feature>
<feature type="binding site" evidence="15">
    <location>
        <begin position="73"/>
        <end position="74"/>
    </location>
    <ligand>
        <name>ATP</name>
        <dbReference type="ChEBI" id="CHEBI:30616"/>
    </ligand>
</feature>
<dbReference type="Pfam" id="PF00365">
    <property type="entry name" value="PFK"/>
    <property type="match status" value="1"/>
</dbReference>
<comment type="similarity">
    <text evidence="15">Belongs to the phosphofructokinase type A (PFKA) family. ATP-dependent PFK group I subfamily. Prokaryotic clade 'B1' sub-subfamily.</text>
</comment>
<dbReference type="PIRSF" id="PIRSF000532">
    <property type="entry name" value="ATP_PFK_prok"/>
    <property type="match status" value="1"/>
</dbReference>
<keyword evidence="6 15" id="KW-0021">Allosteric enzyme</keyword>
<dbReference type="NCBIfam" id="NF002872">
    <property type="entry name" value="PRK03202.1"/>
    <property type="match status" value="1"/>
</dbReference>
<feature type="binding site" description="in other chain" evidence="15">
    <location>
        <position position="224"/>
    </location>
    <ligand>
        <name>substrate</name>
        <note>ligand shared between dimeric partners</note>
    </ligand>
</feature>
<dbReference type="GO" id="GO:0070095">
    <property type="term" value="F:fructose-6-phosphate binding"/>
    <property type="evidence" value="ECO:0007669"/>
    <property type="project" value="TreeGrafter"/>
</dbReference>
<dbReference type="GO" id="GO:0003872">
    <property type="term" value="F:6-phosphofructokinase activity"/>
    <property type="evidence" value="ECO:0007669"/>
    <property type="project" value="UniProtKB-UniRule"/>
</dbReference>
<dbReference type="AlphaFoldDB" id="A0A931ATH2"/>
<evidence type="ECO:0000313" key="17">
    <source>
        <dbReference type="EMBL" id="MBF8436500.1"/>
    </source>
</evidence>
<keyword evidence="12 15" id="KW-0460">Magnesium</keyword>
<evidence type="ECO:0000256" key="15">
    <source>
        <dbReference type="HAMAP-Rule" id="MF_00339"/>
    </source>
</evidence>
<dbReference type="FunFam" id="3.40.50.450:FF:000001">
    <property type="entry name" value="ATP-dependent 6-phosphofructokinase"/>
    <property type="match status" value="1"/>
</dbReference>
<gene>
    <name evidence="15 17" type="primary">pfkA</name>
    <name evidence="17" type="ORF">I0Q91_05385</name>
</gene>
<reference evidence="17" key="1">
    <citation type="submission" date="2020-11" db="EMBL/GenBank/DDBJ databases">
        <title>Halonatronomonas betainensis gen. nov., sp. nov. a novel haloalkaliphilic representative of the family Halanaerobiacae capable of betaine degradation.</title>
        <authorList>
            <person name="Boltyanskaya Y."/>
            <person name="Kevbrin V."/>
            <person name="Detkova E."/>
            <person name="Grouzdev D.S."/>
            <person name="Koziaeva V."/>
            <person name="Zhilina T."/>
        </authorList>
    </citation>
    <scope>NUCLEOTIDE SEQUENCE</scope>
    <source>
        <strain evidence="17">Z-7014</strain>
    </source>
</reference>
<evidence type="ECO:0000256" key="1">
    <source>
        <dbReference type="ARBA" id="ARBA00001946"/>
    </source>
</evidence>
<evidence type="ECO:0000256" key="6">
    <source>
        <dbReference type="ARBA" id="ARBA00022533"/>
    </source>
</evidence>
<protein>
    <recommendedName>
        <fullName evidence="15">ATP-dependent 6-phosphofructokinase</fullName>
        <shortName evidence="15">ATP-PFK</shortName>
        <shortName evidence="15">Phosphofructokinase</shortName>
        <ecNumber evidence="15">2.7.1.11</ecNumber>
    </recommendedName>
    <alternativeName>
        <fullName evidence="15">Phosphohexokinase</fullName>
    </alternativeName>
</protein>
<comment type="caution">
    <text evidence="17">The sequence shown here is derived from an EMBL/GenBank/DDBJ whole genome shotgun (WGS) entry which is preliminary data.</text>
</comment>
<dbReference type="InterPro" id="IPR012828">
    <property type="entry name" value="PFKA_ATP_prok"/>
</dbReference>
<dbReference type="PANTHER" id="PTHR13697">
    <property type="entry name" value="PHOSPHOFRUCTOKINASE"/>
    <property type="match status" value="1"/>
</dbReference>
<feature type="domain" description="Phosphofructokinase" evidence="16">
    <location>
        <begin position="4"/>
        <end position="289"/>
    </location>
</feature>
<evidence type="ECO:0000256" key="8">
    <source>
        <dbReference type="ARBA" id="ARBA00022723"/>
    </source>
</evidence>
<dbReference type="Gene3D" id="3.40.50.450">
    <property type="match status" value="1"/>
</dbReference>
<keyword evidence="10 15" id="KW-0418">Kinase</keyword>
<evidence type="ECO:0000256" key="9">
    <source>
        <dbReference type="ARBA" id="ARBA00022741"/>
    </source>
</evidence>
<dbReference type="InterPro" id="IPR012003">
    <property type="entry name" value="ATP_PFK_prok-type"/>
</dbReference>
<comment type="cofactor">
    <cofactor evidence="1 15">
        <name>Mg(2+)</name>
        <dbReference type="ChEBI" id="CHEBI:18420"/>
    </cofactor>
</comment>
<comment type="function">
    <text evidence="2 15">Catalyzes the phosphorylation of D-fructose 6-phosphate to fructose 1,6-bisphosphate by ATP, the first committing step of glycolysis.</text>
</comment>
<feature type="binding site" description="in other chain" evidence="15">
    <location>
        <begin position="263"/>
        <end position="266"/>
    </location>
    <ligand>
        <name>substrate</name>
        <note>ligand shared between dimeric partners</note>
    </ligand>
</feature>
<dbReference type="GO" id="GO:0046872">
    <property type="term" value="F:metal ion binding"/>
    <property type="evidence" value="ECO:0007669"/>
    <property type="project" value="UniProtKB-KW"/>
</dbReference>
<dbReference type="GO" id="GO:0030388">
    <property type="term" value="P:fructose 1,6-bisphosphate metabolic process"/>
    <property type="evidence" value="ECO:0007669"/>
    <property type="project" value="TreeGrafter"/>
</dbReference>